<evidence type="ECO:0000313" key="2">
    <source>
        <dbReference type="EMBL" id="KAB0665816.1"/>
    </source>
</evidence>
<dbReference type="EMBL" id="VZQZ01000004">
    <property type="protein sequence ID" value="KAB0665816.1"/>
    <property type="molecule type" value="Genomic_DNA"/>
</dbReference>
<dbReference type="SMART" id="SM00671">
    <property type="entry name" value="SEL1"/>
    <property type="match status" value="3"/>
</dbReference>
<reference evidence="2 3" key="1">
    <citation type="submission" date="2019-09" db="EMBL/GenBank/DDBJ databases">
        <title>Geobacter sp. Red96, a novel strain isolated from paddy soil.</title>
        <authorList>
            <person name="Xu Z."/>
            <person name="Masuda Y."/>
            <person name="Itoh H."/>
            <person name="Senoo K."/>
        </authorList>
    </citation>
    <scope>NUCLEOTIDE SEQUENCE [LARGE SCALE GENOMIC DNA]</scope>
    <source>
        <strain evidence="2 3">Red96</strain>
    </source>
</reference>
<feature type="compositionally biased region" description="Polar residues" evidence="1">
    <location>
        <begin position="193"/>
        <end position="205"/>
    </location>
</feature>
<dbReference type="Pfam" id="PF08238">
    <property type="entry name" value="Sel1"/>
    <property type="match status" value="5"/>
</dbReference>
<dbReference type="AlphaFoldDB" id="A0A7J4ZRU7"/>
<dbReference type="RefSeq" id="WP_151128243.1">
    <property type="nucleotide sequence ID" value="NZ_VZQZ01000004.1"/>
</dbReference>
<comment type="caution">
    <text evidence="2">The sequence shown here is derived from an EMBL/GenBank/DDBJ whole genome shotgun (WGS) entry which is preliminary data.</text>
</comment>
<accession>A0A7J4ZRU7</accession>
<dbReference type="InterPro" id="IPR050767">
    <property type="entry name" value="Sel1_AlgK"/>
</dbReference>
<dbReference type="PANTHER" id="PTHR11102">
    <property type="entry name" value="SEL-1-LIKE PROTEIN"/>
    <property type="match status" value="1"/>
</dbReference>
<dbReference type="PANTHER" id="PTHR11102:SF160">
    <property type="entry name" value="ERAD-ASSOCIATED E3 UBIQUITIN-PROTEIN LIGASE COMPONENT HRD3"/>
    <property type="match status" value="1"/>
</dbReference>
<dbReference type="InterPro" id="IPR006597">
    <property type="entry name" value="Sel1-like"/>
</dbReference>
<organism evidence="2 3">
    <name type="scientific">Oryzomonas japonica</name>
    <dbReference type="NCBI Taxonomy" id="2603858"/>
    <lineage>
        <taxon>Bacteria</taxon>
        <taxon>Pseudomonadati</taxon>
        <taxon>Thermodesulfobacteriota</taxon>
        <taxon>Desulfuromonadia</taxon>
        <taxon>Geobacterales</taxon>
        <taxon>Geobacteraceae</taxon>
        <taxon>Oryzomonas</taxon>
    </lineage>
</organism>
<sequence>MRNLVQSFIFMSLYTSLIGCAHTPGDAALRTGHPENAAMLYKAGAEQGDASAALKLGRLLEEGRVQVNIFGSPASWYERACKLGSQPACHNVGVSYEYGKNGLNRNLTKAYDFYMMAAERGYMQSQYNLASLYSNQYVQPQNDVEGLKWMLLAQDAAKRCQNVSLCQWVLSDPPGHKSKLKARLSADQVKQSESLAISWEPQKTSEPAPYVH</sequence>
<dbReference type="PROSITE" id="PS51257">
    <property type="entry name" value="PROKAR_LIPOPROTEIN"/>
    <property type="match status" value="1"/>
</dbReference>
<feature type="region of interest" description="Disordered" evidence="1">
    <location>
        <begin position="193"/>
        <end position="212"/>
    </location>
</feature>
<dbReference type="InterPro" id="IPR011990">
    <property type="entry name" value="TPR-like_helical_dom_sf"/>
</dbReference>
<evidence type="ECO:0000256" key="1">
    <source>
        <dbReference type="SAM" id="MobiDB-lite"/>
    </source>
</evidence>
<name>A0A7J4ZRU7_9BACT</name>
<protein>
    <submittedName>
        <fullName evidence="2">Sel1 repeat family protein</fullName>
    </submittedName>
</protein>
<dbReference type="Gene3D" id="1.25.40.10">
    <property type="entry name" value="Tetratricopeptide repeat domain"/>
    <property type="match status" value="1"/>
</dbReference>
<proteinExistence type="predicted"/>
<keyword evidence="3" id="KW-1185">Reference proteome</keyword>
<dbReference type="Proteomes" id="UP000420562">
    <property type="component" value="Unassembled WGS sequence"/>
</dbReference>
<evidence type="ECO:0000313" key="3">
    <source>
        <dbReference type="Proteomes" id="UP000420562"/>
    </source>
</evidence>
<gene>
    <name evidence="2" type="ORF">F6V25_08890</name>
</gene>
<dbReference type="SUPFAM" id="SSF81901">
    <property type="entry name" value="HCP-like"/>
    <property type="match status" value="1"/>
</dbReference>